<gene>
    <name evidence="1" type="ORF">GCM10025883_33660</name>
</gene>
<dbReference type="RefSeq" id="WP_284304878.1">
    <property type="nucleotide sequence ID" value="NZ_BSUO01000001.1"/>
</dbReference>
<comment type="caution">
    <text evidence="1">The sequence shown here is derived from an EMBL/GenBank/DDBJ whole genome shotgun (WGS) entry which is preliminary data.</text>
</comment>
<dbReference type="EMBL" id="BSUO01000001">
    <property type="protein sequence ID" value="GMA41321.1"/>
    <property type="molecule type" value="Genomic_DNA"/>
</dbReference>
<dbReference type="Proteomes" id="UP001157126">
    <property type="component" value="Unassembled WGS sequence"/>
</dbReference>
<evidence type="ECO:0008006" key="3">
    <source>
        <dbReference type="Google" id="ProtNLM"/>
    </source>
</evidence>
<organism evidence="1 2">
    <name type="scientific">Mobilicoccus caccae</name>
    <dbReference type="NCBI Taxonomy" id="1859295"/>
    <lineage>
        <taxon>Bacteria</taxon>
        <taxon>Bacillati</taxon>
        <taxon>Actinomycetota</taxon>
        <taxon>Actinomycetes</taxon>
        <taxon>Micrococcales</taxon>
        <taxon>Dermatophilaceae</taxon>
        <taxon>Mobilicoccus</taxon>
    </lineage>
</organism>
<reference evidence="2" key="1">
    <citation type="journal article" date="2019" name="Int. J. Syst. Evol. Microbiol.">
        <title>The Global Catalogue of Microorganisms (GCM) 10K type strain sequencing project: providing services to taxonomists for standard genome sequencing and annotation.</title>
        <authorList>
            <consortium name="The Broad Institute Genomics Platform"/>
            <consortium name="The Broad Institute Genome Sequencing Center for Infectious Disease"/>
            <person name="Wu L."/>
            <person name="Ma J."/>
        </authorList>
    </citation>
    <scope>NUCLEOTIDE SEQUENCE [LARGE SCALE GENOMIC DNA]</scope>
    <source>
        <strain evidence="2">NBRC 113072</strain>
    </source>
</reference>
<name>A0ABQ6IUH7_9MICO</name>
<sequence length="371" mass="40110">MSTPFAVAPRAPGSMGRDVPAEDLLAYLEALTTWRERRRLELDQLDEAAMRSPDRAQLTGDVMLSMTLWKAVADRHDLLVAAWDSGRVIAQDRIRLTTLIWGRLDQNAVEGTTLAVSLPEACRLSDSLASSLRRALGLDGTEPGTEHRVKELRASIERIRDLVAGVPASRAASAQEALVDLDRRLVDLRDRVRRGADVGGLVGPLEIMAATTERDLIVAAANRTRARDRVEDVKATVADLTARGEAVRGLAATCVAKVADAPTLAVPDVTALGEPPTDPDELDAYATRLDRVGRALEMARGAYAGALERRSDLAEQVDRDERRVPDLPGHLRGDAEALVRRSREILAITPTDLGHLGALTAALAAYLGARR</sequence>
<evidence type="ECO:0000313" key="2">
    <source>
        <dbReference type="Proteomes" id="UP001157126"/>
    </source>
</evidence>
<accession>A0ABQ6IUH7</accession>
<proteinExistence type="predicted"/>
<evidence type="ECO:0000313" key="1">
    <source>
        <dbReference type="EMBL" id="GMA41321.1"/>
    </source>
</evidence>
<protein>
    <recommendedName>
        <fullName evidence="3">DUF222 domain-containing protein</fullName>
    </recommendedName>
</protein>
<keyword evidence="2" id="KW-1185">Reference proteome</keyword>